<feature type="compositionally biased region" description="Acidic residues" evidence="1">
    <location>
        <begin position="158"/>
        <end position="169"/>
    </location>
</feature>
<sequence length="169" mass="17947">MPSSPSKQRRVARMAAKPVARKPSDETQETPEPIPFAQLQRDIEAQQPKKKIKRSGSVDDVAVSKPPLIPLPQTKSAPPLVSSSGPATLPSPSHLSKPSSFTTSANTPSTNPDSASKKNCVPTALTYGKSRSFLQSTEGSDEAIASTAKDEHGNIIDEGLDSSDDDEVR</sequence>
<dbReference type="EMBL" id="MCGO01000020">
    <property type="protein sequence ID" value="ORY45209.1"/>
    <property type="molecule type" value="Genomic_DNA"/>
</dbReference>
<reference evidence="2 3" key="1">
    <citation type="submission" date="2016-07" db="EMBL/GenBank/DDBJ databases">
        <title>Pervasive Adenine N6-methylation of Active Genes in Fungi.</title>
        <authorList>
            <consortium name="DOE Joint Genome Institute"/>
            <person name="Mondo S.J."/>
            <person name="Dannebaum R.O."/>
            <person name="Kuo R.C."/>
            <person name="Labutti K."/>
            <person name="Haridas S."/>
            <person name="Kuo A."/>
            <person name="Salamov A."/>
            <person name="Ahrendt S.R."/>
            <person name="Lipzen A."/>
            <person name="Sullivan W."/>
            <person name="Andreopoulos W.B."/>
            <person name="Clum A."/>
            <person name="Lindquist E."/>
            <person name="Daum C."/>
            <person name="Ramamoorthy G.K."/>
            <person name="Gryganskyi A."/>
            <person name="Culley D."/>
            <person name="Magnuson J.K."/>
            <person name="James T.Y."/>
            <person name="O'Malley M.A."/>
            <person name="Stajich J.E."/>
            <person name="Spatafora J.W."/>
            <person name="Visel A."/>
            <person name="Grigoriev I.V."/>
        </authorList>
    </citation>
    <scope>NUCLEOTIDE SEQUENCE [LARGE SCALE GENOMIC DNA]</scope>
    <source>
        <strain evidence="2 3">JEL800</strain>
    </source>
</reference>
<feature type="compositionally biased region" description="Low complexity" evidence="1">
    <location>
        <begin position="90"/>
        <end position="100"/>
    </location>
</feature>
<protein>
    <submittedName>
        <fullName evidence="2">Uncharacterized protein</fullName>
    </submittedName>
</protein>
<proteinExistence type="predicted"/>
<feature type="compositionally biased region" description="Polar residues" evidence="1">
    <location>
        <begin position="73"/>
        <end position="86"/>
    </location>
</feature>
<keyword evidence="3" id="KW-1185">Reference proteome</keyword>
<name>A0A1Y2CDT8_9FUNG</name>
<evidence type="ECO:0000256" key="1">
    <source>
        <dbReference type="SAM" id="MobiDB-lite"/>
    </source>
</evidence>
<gene>
    <name evidence="2" type="ORF">BCR33DRAFT_196411</name>
</gene>
<dbReference type="Proteomes" id="UP000193642">
    <property type="component" value="Unassembled WGS sequence"/>
</dbReference>
<evidence type="ECO:0000313" key="2">
    <source>
        <dbReference type="EMBL" id="ORY45209.1"/>
    </source>
</evidence>
<feature type="region of interest" description="Disordered" evidence="1">
    <location>
        <begin position="1"/>
        <end position="169"/>
    </location>
</feature>
<feature type="compositionally biased region" description="Polar residues" evidence="1">
    <location>
        <begin position="101"/>
        <end position="114"/>
    </location>
</feature>
<dbReference type="OrthoDB" id="2160308at2759"/>
<accession>A0A1Y2CDT8</accession>
<evidence type="ECO:0000313" key="3">
    <source>
        <dbReference type="Proteomes" id="UP000193642"/>
    </source>
</evidence>
<dbReference type="AlphaFoldDB" id="A0A1Y2CDT8"/>
<organism evidence="2 3">
    <name type="scientific">Rhizoclosmatium globosum</name>
    <dbReference type="NCBI Taxonomy" id="329046"/>
    <lineage>
        <taxon>Eukaryota</taxon>
        <taxon>Fungi</taxon>
        <taxon>Fungi incertae sedis</taxon>
        <taxon>Chytridiomycota</taxon>
        <taxon>Chytridiomycota incertae sedis</taxon>
        <taxon>Chytridiomycetes</taxon>
        <taxon>Chytridiales</taxon>
        <taxon>Chytriomycetaceae</taxon>
        <taxon>Rhizoclosmatium</taxon>
    </lineage>
</organism>
<comment type="caution">
    <text evidence="2">The sequence shown here is derived from an EMBL/GenBank/DDBJ whole genome shotgun (WGS) entry which is preliminary data.</text>
</comment>